<accession>A0A363UPD3</accession>
<reference evidence="2 3" key="1">
    <citation type="submission" date="2018-05" db="EMBL/GenBank/DDBJ databases">
        <title>Abyssibacter profundi OUC007T gen. nov., sp. nov, a marine bacterium isolated from seawater of the Mariana Trench.</title>
        <authorList>
            <person name="Zhou S."/>
        </authorList>
    </citation>
    <scope>NUCLEOTIDE SEQUENCE [LARGE SCALE GENOMIC DNA]</scope>
    <source>
        <strain evidence="2 3">OUC007</strain>
    </source>
</reference>
<dbReference type="OrthoDB" id="7172943at2"/>
<keyword evidence="3" id="KW-1185">Reference proteome</keyword>
<feature type="region of interest" description="Disordered" evidence="1">
    <location>
        <begin position="158"/>
        <end position="182"/>
    </location>
</feature>
<dbReference type="NCBIfam" id="NF047637">
    <property type="entry name" value="lipo_CC0125"/>
    <property type="match status" value="1"/>
</dbReference>
<dbReference type="PROSITE" id="PS51257">
    <property type="entry name" value="PROKAR_LIPOPROTEIN"/>
    <property type="match status" value="1"/>
</dbReference>
<evidence type="ECO:0000256" key="1">
    <source>
        <dbReference type="SAM" id="MobiDB-lite"/>
    </source>
</evidence>
<comment type="caution">
    <text evidence="2">The sequence shown here is derived from an EMBL/GenBank/DDBJ whole genome shotgun (WGS) entry which is preliminary data.</text>
</comment>
<proteinExistence type="predicted"/>
<name>A0A363UPD3_9GAMM</name>
<dbReference type="Proteomes" id="UP000251800">
    <property type="component" value="Unassembled WGS sequence"/>
</dbReference>
<dbReference type="EMBL" id="QEQK01000002">
    <property type="protein sequence ID" value="PWN57330.1"/>
    <property type="molecule type" value="Genomic_DNA"/>
</dbReference>
<dbReference type="AlphaFoldDB" id="A0A363UPD3"/>
<protein>
    <recommendedName>
        <fullName evidence="4">Lipoprotein</fullName>
    </recommendedName>
</protein>
<evidence type="ECO:0000313" key="3">
    <source>
        <dbReference type="Proteomes" id="UP000251800"/>
    </source>
</evidence>
<evidence type="ECO:0000313" key="2">
    <source>
        <dbReference type="EMBL" id="PWN57330.1"/>
    </source>
</evidence>
<organism evidence="2 3">
    <name type="scientific">Abyssibacter profundi</name>
    <dbReference type="NCBI Taxonomy" id="2182787"/>
    <lineage>
        <taxon>Bacteria</taxon>
        <taxon>Pseudomonadati</taxon>
        <taxon>Pseudomonadota</taxon>
        <taxon>Gammaproteobacteria</taxon>
        <taxon>Chromatiales</taxon>
        <taxon>Oceanococcaceae</taxon>
        <taxon>Abyssibacter</taxon>
    </lineage>
</organism>
<gene>
    <name evidence="2" type="ORF">DEH80_02185</name>
</gene>
<sequence length="182" mass="20018">MINRLACLTIVTLLLGACVLQPTPYKAKGDSRYGYSEQRLESDRYRVRFSGNDVTDRDTVQNYLLFRAAELTLANGYTHFRMLDQQVEEIEDDQSVIVSAGHGVYSYPLIFGTRISTIKGSSRFEAGAQFKMLQAAPTTDDGYVFNAAEVKRNVGPRIVLPEDGQGVKPSAGDAPTSADTPD</sequence>
<evidence type="ECO:0008006" key="4">
    <source>
        <dbReference type="Google" id="ProtNLM"/>
    </source>
</evidence>
<dbReference type="RefSeq" id="WP_109718835.1">
    <property type="nucleotide sequence ID" value="NZ_QEQK01000002.1"/>
</dbReference>